<dbReference type="OrthoDB" id="5106929at2759"/>
<dbReference type="AlphaFoldDB" id="A0A9W8RSB9"/>
<dbReference type="EMBL" id="JAOQAZ010000030">
    <property type="protein sequence ID" value="KAJ4250572.1"/>
    <property type="molecule type" value="Genomic_DNA"/>
</dbReference>
<organism evidence="3 4">
    <name type="scientific">Fusarium torreyae</name>
    <dbReference type="NCBI Taxonomy" id="1237075"/>
    <lineage>
        <taxon>Eukaryota</taxon>
        <taxon>Fungi</taxon>
        <taxon>Dikarya</taxon>
        <taxon>Ascomycota</taxon>
        <taxon>Pezizomycotina</taxon>
        <taxon>Sordariomycetes</taxon>
        <taxon>Hypocreomycetidae</taxon>
        <taxon>Hypocreales</taxon>
        <taxon>Nectriaceae</taxon>
        <taxon>Fusarium</taxon>
    </lineage>
</organism>
<evidence type="ECO:0000256" key="2">
    <source>
        <dbReference type="SAM" id="Phobius"/>
    </source>
</evidence>
<reference evidence="3" key="1">
    <citation type="submission" date="2022-09" db="EMBL/GenBank/DDBJ databases">
        <title>Fusarium specimens isolated from Avocado Roots.</title>
        <authorList>
            <person name="Stajich J."/>
            <person name="Roper C."/>
            <person name="Heimlech-Rivalta G."/>
        </authorList>
    </citation>
    <scope>NUCLEOTIDE SEQUENCE</scope>
    <source>
        <strain evidence="3">CF00136</strain>
    </source>
</reference>
<protein>
    <submittedName>
        <fullName evidence="3">Uncharacterized protein</fullName>
    </submittedName>
</protein>
<keyword evidence="2" id="KW-1133">Transmembrane helix</keyword>
<dbReference type="Proteomes" id="UP001152049">
    <property type="component" value="Unassembled WGS sequence"/>
</dbReference>
<evidence type="ECO:0000256" key="1">
    <source>
        <dbReference type="SAM" id="MobiDB-lite"/>
    </source>
</evidence>
<comment type="caution">
    <text evidence="3">The sequence shown here is derived from an EMBL/GenBank/DDBJ whole genome shotgun (WGS) entry which is preliminary data.</text>
</comment>
<keyword evidence="2" id="KW-0472">Membrane</keyword>
<name>A0A9W8RSB9_9HYPO</name>
<proteinExistence type="predicted"/>
<keyword evidence="2" id="KW-0812">Transmembrane</keyword>
<evidence type="ECO:0000313" key="4">
    <source>
        <dbReference type="Proteomes" id="UP001152049"/>
    </source>
</evidence>
<sequence>MDILANEFLPSQSAPSEQWDSQLDSLAMSSVQVLSFPAIITTIIIITRKMPPRFPTIDDLLALLRVFLAHKGSGLSGGTATEAEIAFAEKDSPVKGEDVPPGPWPTSPSAAAAPPPPPPRASKRRRLLRRLISSSPS</sequence>
<evidence type="ECO:0000313" key="3">
    <source>
        <dbReference type="EMBL" id="KAJ4250572.1"/>
    </source>
</evidence>
<feature type="transmembrane region" description="Helical" evidence="2">
    <location>
        <begin position="26"/>
        <end position="46"/>
    </location>
</feature>
<keyword evidence="4" id="KW-1185">Reference proteome</keyword>
<feature type="region of interest" description="Disordered" evidence="1">
    <location>
        <begin position="84"/>
        <end position="137"/>
    </location>
</feature>
<accession>A0A9W8RSB9</accession>
<feature type="compositionally biased region" description="Basic and acidic residues" evidence="1">
    <location>
        <begin position="87"/>
        <end position="98"/>
    </location>
</feature>
<gene>
    <name evidence="3" type="ORF">NW762_011830</name>
</gene>